<dbReference type="InParanoid" id="W2RSI2"/>
<dbReference type="eggNOG" id="ENOG502T4ZN">
    <property type="taxonomic scope" value="Eukaryota"/>
</dbReference>
<feature type="compositionally biased region" description="Low complexity" evidence="1">
    <location>
        <begin position="387"/>
        <end position="403"/>
    </location>
</feature>
<dbReference type="VEuPathDB" id="FungiDB:HMPREF1541_05498"/>
<protein>
    <submittedName>
        <fullName evidence="2">Uncharacterized protein</fullName>
    </submittedName>
</protein>
<dbReference type="GeneID" id="19972837"/>
<dbReference type="HOGENOM" id="CLU_418568_0_0_1"/>
<proteinExistence type="predicted"/>
<dbReference type="Gene3D" id="3.80.10.10">
    <property type="entry name" value="Ribonuclease Inhibitor"/>
    <property type="match status" value="1"/>
</dbReference>
<organism evidence="2 3">
    <name type="scientific">Cyphellophora europaea (strain CBS 101466)</name>
    <name type="common">Phialophora europaea</name>
    <dbReference type="NCBI Taxonomy" id="1220924"/>
    <lineage>
        <taxon>Eukaryota</taxon>
        <taxon>Fungi</taxon>
        <taxon>Dikarya</taxon>
        <taxon>Ascomycota</taxon>
        <taxon>Pezizomycotina</taxon>
        <taxon>Eurotiomycetes</taxon>
        <taxon>Chaetothyriomycetidae</taxon>
        <taxon>Chaetothyriales</taxon>
        <taxon>Cyphellophoraceae</taxon>
        <taxon>Cyphellophora</taxon>
    </lineage>
</organism>
<dbReference type="Proteomes" id="UP000030752">
    <property type="component" value="Unassembled WGS sequence"/>
</dbReference>
<feature type="region of interest" description="Disordered" evidence="1">
    <location>
        <begin position="359"/>
        <end position="403"/>
    </location>
</feature>
<dbReference type="STRING" id="1220924.W2RSI2"/>
<evidence type="ECO:0000313" key="3">
    <source>
        <dbReference type="Proteomes" id="UP000030752"/>
    </source>
</evidence>
<dbReference type="InterPro" id="IPR032675">
    <property type="entry name" value="LRR_dom_sf"/>
</dbReference>
<dbReference type="RefSeq" id="XP_008718060.1">
    <property type="nucleotide sequence ID" value="XM_008719838.1"/>
</dbReference>
<reference evidence="2 3" key="1">
    <citation type="submission" date="2013-03" db="EMBL/GenBank/DDBJ databases">
        <title>The Genome Sequence of Phialophora europaea CBS 101466.</title>
        <authorList>
            <consortium name="The Broad Institute Genomics Platform"/>
            <person name="Cuomo C."/>
            <person name="de Hoog S."/>
            <person name="Gorbushina A."/>
            <person name="Walker B."/>
            <person name="Young S.K."/>
            <person name="Zeng Q."/>
            <person name="Gargeya S."/>
            <person name="Fitzgerald M."/>
            <person name="Haas B."/>
            <person name="Abouelleil A."/>
            <person name="Allen A.W."/>
            <person name="Alvarado L."/>
            <person name="Arachchi H.M."/>
            <person name="Berlin A.M."/>
            <person name="Chapman S.B."/>
            <person name="Gainer-Dewar J."/>
            <person name="Goldberg J."/>
            <person name="Griggs A."/>
            <person name="Gujja S."/>
            <person name="Hansen M."/>
            <person name="Howarth C."/>
            <person name="Imamovic A."/>
            <person name="Ireland A."/>
            <person name="Larimer J."/>
            <person name="McCowan C."/>
            <person name="Murphy C."/>
            <person name="Pearson M."/>
            <person name="Poon T.W."/>
            <person name="Priest M."/>
            <person name="Roberts A."/>
            <person name="Saif S."/>
            <person name="Shea T."/>
            <person name="Sisk P."/>
            <person name="Sykes S."/>
            <person name="Wortman J."/>
            <person name="Nusbaum C."/>
            <person name="Birren B."/>
        </authorList>
    </citation>
    <scope>NUCLEOTIDE SEQUENCE [LARGE SCALE GENOMIC DNA]</scope>
    <source>
        <strain evidence="2 3">CBS 101466</strain>
    </source>
</reference>
<name>W2RSI2_CYPE1</name>
<evidence type="ECO:0000313" key="2">
    <source>
        <dbReference type="EMBL" id="ETN39275.1"/>
    </source>
</evidence>
<gene>
    <name evidence="2" type="ORF">HMPREF1541_05498</name>
</gene>
<sequence>MDRDHSRPVPPFYRNLLSTVDLIEARSALLLPLSPLADDGKHLHNVLSAVRGPRLQLSRLRLQDTQWSSLSGQGPSMLSHVPAWKSSFWASTLGSLKHLDLSFRGKVSRHTIDSVKPLRRLLKGCPKLESLQLSFNEAVQRRYAHEHRMISCLGPLLAQGHPKRALVPHLSSLVLKNSISSQQDLIQFLSIHASTLRKLSLSNISLLRHEDQDRKPCWVATMKDIKASLSLTQVTFSGWFTNGGRQKWYVSNNAASNHRIRPAVQRYMTNRNETHFPLERVAVQPGHEDVEKPPPGAEEFRGDWTWTMTYSPHKPRHVHEQTYSGNEFFSKDVSLDRRDDEPLSSRSVRRTYALLADTQPDVSTLPPTDGSWHSYYQQPPSKKVKSVHSPTSLQSPSSLWSSSPEAWDSSTSSVFDSLATTASKTVSSSTSKVSGTYHNSVHTSVYPPHGSMPGTNSCVWGWPKTTVTDGDAWLSFGTVNSFHEEPASSNKPLKKQIKPDFATSSNSKLTSTPGWNLPTSDLLSMDLANGLPSGPSGWLLGPKDVPVYDAFDFGFSTQMASYKAPAIPECMPDPTDQGSLVPSSYNNDMSPTLPKIDFSGSFVSGENLDHGGTGISSSGNGGWGPPSAFKLKSCAELQAEADAMDIGKGKGKAVI</sequence>
<dbReference type="SUPFAM" id="SSF52047">
    <property type="entry name" value="RNI-like"/>
    <property type="match status" value="1"/>
</dbReference>
<keyword evidence="3" id="KW-1185">Reference proteome</keyword>
<dbReference type="AlphaFoldDB" id="W2RSI2"/>
<evidence type="ECO:0000256" key="1">
    <source>
        <dbReference type="SAM" id="MobiDB-lite"/>
    </source>
</evidence>
<dbReference type="OrthoDB" id="5422579at2759"/>
<accession>W2RSI2</accession>
<dbReference type="EMBL" id="KB822721">
    <property type="protein sequence ID" value="ETN39275.1"/>
    <property type="molecule type" value="Genomic_DNA"/>
</dbReference>